<comment type="caution">
    <text evidence="1">The sequence shown here is derived from an EMBL/GenBank/DDBJ whole genome shotgun (WGS) entry which is preliminary data.</text>
</comment>
<dbReference type="Proteomes" id="UP000030960">
    <property type="component" value="Unassembled WGS sequence"/>
</dbReference>
<dbReference type="InterPro" id="IPR036388">
    <property type="entry name" value="WH-like_DNA-bd_sf"/>
</dbReference>
<dbReference type="PANTHER" id="PTHR43537:SF45">
    <property type="entry name" value="GNTR FAMILY REGULATORY PROTEIN"/>
    <property type="match status" value="1"/>
</dbReference>
<accession>A0A0B3RHS8</accession>
<dbReference type="SMART" id="SM00895">
    <property type="entry name" value="FCD"/>
    <property type="match status" value="1"/>
</dbReference>
<dbReference type="InterPro" id="IPR008920">
    <property type="entry name" value="TF_FadR/GntR_C"/>
</dbReference>
<dbReference type="Gene3D" id="1.20.120.530">
    <property type="entry name" value="GntR ligand-binding domain-like"/>
    <property type="match status" value="1"/>
</dbReference>
<dbReference type="Pfam" id="PF00392">
    <property type="entry name" value="GntR"/>
    <property type="match status" value="1"/>
</dbReference>
<dbReference type="Gene3D" id="1.10.10.10">
    <property type="entry name" value="Winged helix-like DNA-binding domain superfamily/Winged helix DNA-binding domain"/>
    <property type="match status" value="1"/>
</dbReference>
<dbReference type="CDD" id="cd07377">
    <property type="entry name" value="WHTH_GntR"/>
    <property type="match status" value="1"/>
</dbReference>
<reference evidence="1 2" key="1">
    <citation type="submission" date="2014-10" db="EMBL/GenBank/DDBJ databases">
        <title>Genome sequence of Ponticoccus sp. strain UMTAT08 isolated from clonal culture of toxic dinoflagellate Alexandrium tamiyavanichii.</title>
        <authorList>
            <person name="Gan H.Y."/>
            <person name="Muhd D.-D."/>
            <person name="Mohd Noor M.E."/>
            <person name="Yeong Y.S."/>
            <person name="Usup G."/>
        </authorList>
    </citation>
    <scope>NUCLEOTIDE SEQUENCE [LARGE SCALE GENOMIC DNA]</scope>
    <source>
        <strain evidence="1 2">UMTAT08</strain>
    </source>
</reference>
<dbReference type="SUPFAM" id="SSF48008">
    <property type="entry name" value="GntR ligand-binding domain-like"/>
    <property type="match status" value="1"/>
</dbReference>
<accession>A0A225PME3</accession>
<evidence type="ECO:0000313" key="1">
    <source>
        <dbReference type="EMBL" id="KHQ50850.1"/>
    </source>
</evidence>
<keyword evidence="2" id="KW-1185">Reference proteome</keyword>
<dbReference type="AlphaFoldDB" id="A0A0B3RHS8"/>
<proteinExistence type="predicted"/>
<organism evidence="1 2">
    <name type="scientific">Mameliella alba</name>
    <dbReference type="NCBI Taxonomy" id="561184"/>
    <lineage>
        <taxon>Bacteria</taxon>
        <taxon>Pseudomonadati</taxon>
        <taxon>Pseudomonadota</taxon>
        <taxon>Alphaproteobacteria</taxon>
        <taxon>Rhodobacterales</taxon>
        <taxon>Roseobacteraceae</taxon>
        <taxon>Mameliella</taxon>
    </lineage>
</organism>
<dbReference type="InterPro" id="IPR036390">
    <property type="entry name" value="WH_DNA-bd_sf"/>
</dbReference>
<dbReference type="EMBL" id="JSUQ01000021">
    <property type="protein sequence ID" value="KHQ50850.1"/>
    <property type="molecule type" value="Genomic_DNA"/>
</dbReference>
<dbReference type="SMART" id="SM00345">
    <property type="entry name" value="HTH_GNTR"/>
    <property type="match status" value="1"/>
</dbReference>
<dbReference type="SUPFAM" id="SSF46785">
    <property type="entry name" value="Winged helix' DNA-binding domain"/>
    <property type="match status" value="1"/>
</dbReference>
<dbReference type="InterPro" id="IPR000524">
    <property type="entry name" value="Tscrpt_reg_HTH_GntR"/>
</dbReference>
<name>A0A0B3RHS8_9RHOB</name>
<dbReference type="OrthoDB" id="8638122at2"/>
<dbReference type="PROSITE" id="PS50949">
    <property type="entry name" value="HTH_GNTR"/>
    <property type="match status" value="1"/>
</dbReference>
<dbReference type="GeneID" id="66502993"/>
<dbReference type="RefSeq" id="WP_043145435.1">
    <property type="nucleotide sequence ID" value="NZ_AP022337.1"/>
</dbReference>
<dbReference type="STRING" id="561184.SAMN05216376_1049"/>
<dbReference type="Pfam" id="PF07729">
    <property type="entry name" value="FCD"/>
    <property type="match status" value="1"/>
</dbReference>
<evidence type="ECO:0000313" key="2">
    <source>
        <dbReference type="Proteomes" id="UP000030960"/>
    </source>
</evidence>
<dbReference type="InterPro" id="IPR011711">
    <property type="entry name" value="GntR_C"/>
</dbReference>
<gene>
    <name evidence="1" type="ORF">OA50_04562</name>
</gene>
<dbReference type="GO" id="GO:0003700">
    <property type="term" value="F:DNA-binding transcription factor activity"/>
    <property type="evidence" value="ECO:0007669"/>
    <property type="project" value="InterPro"/>
</dbReference>
<sequence length="239" mass="26358">MSSIEQSFGDTAKTAPTSAAGTVYDALRGKIVSLDYPPGTSLSRNALAQEYGVSLTPVREAMQRLEEDGLLRIMPQSGTVVNRIDVDQLYETQFLRIAVETEVVRRLALAPQPTILARARAIVRMQETLVGDTEQMGMFNELDRAFHRTLFAGVGMTNLQQMLVRRMGHLLRCQRLDLPSEGKMADIVDHHKRILAGIEAGDAEAATEAMRSHLSGTISRLDVLRARFPDHFSDPAPGT</sequence>
<accession>A0A225QK03</accession>
<dbReference type="PANTHER" id="PTHR43537">
    <property type="entry name" value="TRANSCRIPTIONAL REGULATOR, GNTR FAMILY"/>
    <property type="match status" value="1"/>
</dbReference>
<protein>
    <submittedName>
        <fullName evidence="1">Transcriptional regulatory protein</fullName>
    </submittedName>
</protein>